<accession>A0AAD1XCI8</accession>
<dbReference type="InterPro" id="IPR005828">
    <property type="entry name" value="MFS_sugar_transport-like"/>
</dbReference>
<keyword evidence="3 5" id="KW-1133">Transmembrane helix</keyword>
<evidence type="ECO:0000256" key="4">
    <source>
        <dbReference type="ARBA" id="ARBA00023136"/>
    </source>
</evidence>
<feature type="transmembrane region" description="Helical" evidence="5">
    <location>
        <begin position="21"/>
        <end position="42"/>
    </location>
</feature>
<comment type="subcellular location">
    <subcellularLocation>
        <location evidence="1">Membrane</location>
        <topology evidence="1">Multi-pass membrane protein</topology>
    </subcellularLocation>
</comment>
<protein>
    <submittedName>
        <fullName evidence="6">Uncharacterized protein</fullName>
    </submittedName>
</protein>
<feature type="transmembrane region" description="Helical" evidence="5">
    <location>
        <begin position="190"/>
        <end position="214"/>
    </location>
</feature>
<proteinExistence type="predicted"/>
<feature type="transmembrane region" description="Helical" evidence="5">
    <location>
        <begin position="488"/>
        <end position="507"/>
    </location>
</feature>
<keyword evidence="7" id="KW-1185">Reference proteome</keyword>
<feature type="transmembrane region" description="Helical" evidence="5">
    <location>
        <begin position="429"/>
        <end position="450"/>
    </location>
</feature>
<name>A0AAD1XCI8_EUPCR</name>
<dbReference type="SUPFAM" id="SSF103473">
    <property type="entry name" value="MFS general substrate transporter"/>
    <property type="match status" value="1"/>
</dbReference>
<dbReference type="Pfam" id="PF00083">
    <property type="entry name" value="Sugar_tr"/>
    <property type="match status" value="1"/>
</dbReference>
<dbReference type="Gene3D" id="1.20.1250.20">
    <property type="entry name" value="MFS general substrate transporter like domains"/>
    <property type="match status" value="1"/>
</dbReference>
<dbReference type="GO" id="GO:0016020">
    <property type="term" value="C:membrane"/>
    <property type="evidence" value="ECO:0007669"/>
    <property type="project" value="UniProtKB-SubCell"/>
</dbReference>
<dbReference type="InterPro" id="IPR036259">
    <property type="entry name" value="MFS_trans_sf"/>
</dbReference>
<feature type="transmembrane region" description="Helical" evidence="5">
    <location>
        <begin position="375"/>
        <end position="393"/>
    </location>
</feature>
<keyword evidence="2 5" id="KW-0812">Transmembrane</keyword>
<feature type="transmembrane region" description="Helical" evidence="5">
    <location>
        <begin position="343"/>
        <end position="363"/>
    </location>
</feature>
<dbReference type="GO" id="GO:0022857">
    <property type="term" value="F:transmembrane transporter activity"/>
    <property type="evidence" value="ECO:0007669"/>
    <property type="project" value="InterPro"/>
</dbReference>
<organism evidence="6 7">
    <name type="scientific">Euplotes crassus</name>
    <dbReference type="NCBI Taxonomy" id="5936"/>
    <lineage>
        <taxon>Eukaryota</taxon>
        <taxon>Sar</taxon>
        <taxon>Alveolata</taxon>
        <taxon>Ciliophora</taxon>
        <taxon>Intramacronucleata</taxon>
        <taxon>Spirotrichea</taxon>
        <taxon>Hypotrichia</taxon>
        <taxon>Euplotida</taxon>
        <taxon>Euplotidae</taxon>
        <taxon>Moneuplotes</taxon>
    </lineage>
</organism>
<dbReference type="Proteomes" id="UP001295684">
    <property type="component" value="Unassembled WGS sequence"/>
</dbReference>
<evidence type="ECO:0000256" key="2">
    <source>
        <dbReference type="ARBA" id="ARBA00022692"/>
    </source>
</evidence>
<feature type="transmembrane region" description="Helical" evidence="5">
    <location>
        <begin position="220"/>
        <end position="239"/>
    </location>
</feature>
<evidence type="ECO:0000313" key="7">
    <source>
        <dbReference type="Proteomes" id="UP001295684"/>
    </source>
</evidence>
<keyword evidence="4 5" id="KW-0472">Membrane</keyword>
<sequence length="514" mass="58599">MEVTYTMEEALKKAGSFGKFQLINCFIATSNFWVTCFFLYSITFLTLKQEYLCPDGLGGTFQCSEPHDICFNGNLRHSVVLDTENEKTIYNWISQLRIQCEPSWKSSLFGSFYFLGVIFSSFILITTSKYGRRMNMIIGNWISLIAFSGLVFTTNLYLKYGFCLLLGLTYLRSIQSLLLATEFTLLNYKIYITTATMVIDGLVFPLNALYFKFLSKNWEYIFLGYYIIAFLGTILSHMIPESPNYLYEKHSYQESKQVLKKIAQWNNKEELSQGDWFFENEVHHVRDDETVLGNGVSGNVCLQTPVQQNNPSDALETQNIKKLRKKEEIKEDPYDVIKENPKVFWNLIIIMMVWICASFNTYLLGFSIRNFGGNLYYNAWAFGFCGILGKLSGGTVRSMLSSKSTLLIYISLVFISGTSLIFIQSHNLMAISIGLAQIGLAGSFNMAYFITTEYFPPLFAPFAFSVCQIGARSLTVLSFLLSDLHAPFPMLILTTMAGFTVFCLYFLTKPKDGF</sequence>
<dbReference type="EMBL" id="CAMPGE010007905">
    <property type="protein sequence ID" value="CAI2366823.1"/>
    <property type="molecule type" value="Genomic_DNA"/>
</dbReference>
<dbReference type="PANTHER" id="PTHR24064">
    <property type="entry name" value="SOLUTE CARRIER FAMILY 22 MEMBER"/>
    <property type="match status" value="1"/>
</dbReference>
<feature type="transmembrane region" description="Helical" evidence="5">
    <location>
        <begin position="137"/>
        <end position="158"/>
    </location>
</feature>
<reference evidence="6" key="1">
    <citation type="submission" date="2023-07" db="EMBL/GenBank/DDBJ databases">
        <authorList>
            <consortium name="AG Swart"/>
            <person name="Singh M."/>
            <person name="Singh A."/>
            <person name="Seah K."/>
            <person name="Emmerich C."/>
        </authorList>
    </citation>
    <scope>NUCLEOTIDE SEQUENCE</scope>
    <source>
        <strain evidence="6">DP1</strain>
    </source>
</reference>
<evidence type="ECO:0000256" key="3">
    <source>
        <dbReference type="ARBA" id="ARBA00022989"/>
    </source>
</evidence>
<evidence type="ECO:0000313" key="6">
    <source>
        <dbReference type="EMBL" id="CAI2366823.1"/>
    </source>
</evidence>
<comment type="caution">
    <text evidence="6">The sequence shown here is derived from an EMBL/GenBank/DDBJ whole genome shotgun (WGS) entry which is preliminary data.</text>
</comment>
<feature type="transmembrane region" description="Helical" evidence="5">
    <location>
        <begin position="405"/>
        <end position="423"/>
    </location>
</feature>
<gene>
    <name evidence="6" type="ORF">ECRASSUSDP1_LOCUS8097</name>
</gene>
<dbReference type="AlphaFoldDB" id="A0AAD1XCI8"/>
<evidence type="ECO:0000256" key="5">
    <source>
        <dbReference type="SAM" id="Phobius"/>
    </source>
</evidence>
<evidence type="ECO:0000256" key="1">
    <source>
        <dbReference type="ARBA" id="ARBA00004141"/>
    </source>
</evidence>
<feature type="transmembrane region" description="Helical" evidence="5">
    <location>
        <begin position="106"/>
        <end position="125"/>
    </location>
</feature>